<dbReference type="EMBL" id="AMCI01009454">
    <property type="protein sequence ID" value="EJW89466.1"/>
    <property type="molecule type" value="Genomic_DNA"/>
</dbReference>
<dbReference type="AlphaFoldDB" id="J9F3J1"/>
<accession>J9F3J1</accession>
<organism evidence="1">
    <name type="scientific">gut metagenome</name>
    <dbReference type="NCBI Taxonomy" id="749906"/>
    <lineage>
        <taxon>unclassified sequences</taxon>
        <taxon>metagenomes</taxon>
        <taxon>organismal metagenomes</taxon>
    </lineage>
</organism>
<proteinExistence type="predicted"/>
<protein>
    <submittedName>
        <fullName evidence="1">Uncharacterized protein</fullName>
    </submittedName>
</protein>
<name>J9F3J1_9ZZZZ</name>
<gene>
    <name evidence="1" type="ORF">EVA_22429</name>
</gene>
<comment type="caution">
    <text evidence="1">The sequence shown here is derived from an EMBL/GenBank/DDBJ whole genome shotgun (WGS) entry which is preliminary data.</text>
</comment>
<sequence length="147" mass="16170">MCRIVDDFQSVLICNFLDALGVARLTIDVYGHDGCRVRSNCSFNLVGVDIAGGRIDVYKYWFATVPPDAVGGSHKAIGCCDDFSSDAQCLQGCQQRKGSVGEETYIGNSQIFCEFFFQLLVEIAIVGDPFAVPNLLENLVKFVEVRK</sequence>
<reference evidence="1" key="1">
    <citation type="journal article" date="2012" name="PLoS ONE">
        <title>Gene sets for utilization of primary and secondary nutrition supplies in the distal gut of endangered iberian lynx.</title>
        <authorList>
            <person name="Alcaide M."/>
            <person name="Messina E."/>
            <person name="Richter M."/>
            <person name="Bargiela R."/>
            <person name="Peplies J."/>
            <person name="Huws S.A."/>
            <person name="Newbold C.J."/>
            <person name="Golyshin P.N."/>
            <person name="Simon M.A."/>
            <person name="Lopez G."/>
            <person name="Yakimov M.M."/>
            <person name="Ferrer M."/>
        </authorList>
    </citation>
    <scope>NUCLEOTIDE SEQUENCE</scope>
</reference>
<evidence type="ECO:0000313" key="1">
    <source>
        <dbReference type="EMBL" id="EJW89466.1"/>
    </source>
</evidence>